<comment type="caution">
    <text evidence="2">The sequence shown here is derived from an EMBL/GenBank/DDBJ whole genome shotgun (WGS) entry which is preliminary data.</text>
</comment>
<organism evidence="2 3">
    <name type="scientific">Trypanosoma rangeli</name>
    <dbReference type="NCBI Taxonomy" id="5698"/>
    <lineage>
        <taxon>Eukaryota</taxon>
        <taxon>Discoba</taxon>
        <taxon>Euglenozoa</taxon>
        <taxon>Kinetoplastea</taxon>
        <taxon>Metakinetoplastina</taxon>
        <taxon>Trypanosomatida</taxon>
        <taxon>Trypanosomatidae</taxon>
        <taxon>Trypanosoma</taxon>
        <taxon>Herpetosoma</taxon>
    </lineage>
</organism>
<evidence type="ECO:0000313" key="2">
    <source>
        <dbReference type="EMBL" id="RNF09249.1"/>
    </source>
</evidence>
<keyword evidence="1" id="KW-0812">Transmembrane</keyword>
<dbReference type="EMBL" id="MKGL01000051">
    <property type="protein sequence ID" value="RNF09249.1"/>
    <property type="molecule type" value="Genomic_DNA"/>
</dbReference>
<proteinExistence type="predicted"/>
<dbReference type="OrthoDB" id="252110at2759"/>
<accession>A0A422NUX5</accession>
<protein>
    <submittedName>
        <fullName evidence="2">von Willebrand factor type A</fullName>
    </submittedName>
</protein>
<dbReference type="RefSeq" id="XP_029240856.1">
    <property type="nucleotide sequence ID" value="XM_029379299.1"/>
</dbReference>
<dbReference type="AlphaFoldDB" id="A0A422NUX5"/>
<keyword evidence="3" id="KW-1185">Reference proteome</keyword>
<reference evidence="2 3" key="1">
    <citation type="journal article" date="2018" name="BMC Genomics">
        <title>Genomic comparison of Trypanosoma conorhini and Trypanosoma rangeli to Trypanosoma cruzi strains of high and low virulence.</title>
        <authorList>
            <person name="Bradwell K.R."/>
            <person name="Koparde V.N."/>
            <person name="Matveyev A.V."/>
            <person name="Serrano M.G."/>
            <person name="Alves J.M."/>
            <person name="Parikh H."/>
            <person name="Huang B."/>
            <person name="Lee V."/>
            <person name="Espinosa-Alvarez O."/>
            <person name="Ortiz P.A."/>
            <person name="Costa-Martins A.G."/>
            <person name="Teixeira M.M."/>
            <person name="Buck G.A."/>
        </authorList>
    </citation>
    <scope>NUCLEOTIDE SEQUENCE [LARGE SCALE GENOMIC DNA]</scope>
    <source>
        <strain evidence="2 3">AM80</strain>
    </source>
</reference>
<feature type="transmembrane region" description="Helical" evidence="1">
    <location>
        <begin position="31"/>
        <end position="52"/>
    </location>
</feature>
<name>A0A422NUX5_TRYRA</name>
<feature type="transmembrane region" description="Helical" evidence="1">
    <location>
        <begin position="72"/>
        <end position="94"/>
    </location>
</feature>
<gene>
    <name evidence="2" type="ORF">TraAM80_02292</name>
</gene>
<sequence length="115" mass="12782">MLRCLLSPFCFDAVFDDSYTVQNNASAKYQFMLLLGSNCLSVFTIVSLSMPFLSRNLFGVWDMAGEEDLSVIIILAGPTTLGFVAACICIFLYCRRQSSSAADNFTLHRWLTPGM</sequence>
<evidence type="ECO:0000313" key="3">
    <source>
        <dbReference type="Proteomes" id="UP000283634"/>
    </source>
</evidence>
<keyword evidence="1" id="KW-0472">Membrane</keyword>
<dbReference type="GeneID" id="40326225"/>
<dbReference type="Proteomes" id="UP000283634">
    <property type="component" value="Unassembled WGS sequence"/>
</dbReference>
<evidence type="ECO:0000256" key="1">
    <source>
        <dbReference type="SAM" id="Phobius"/>
    </source>
</evidence>
<keyword evidence="1" id="KW-1133">Transmembrane helix</keyword>